<keyword evidence="1" id="KW-0472">Membrane</keyword>
<protein>
    <submittedName>
        <fullName evidence="2">Uncharacterized protein</fullName>
    </submittedName>
</protein>
<dbReference type="RefSeq" id="WP_378261484.1">
    <property type="nucleotide sequence ID" value="NZ_JBHUKR010000004.1"/>
</dbReference>
<comment type="caution">
    <text evidence="2">The sequence shown here is derived from an EMBL/GenBank/DDBJ whole genome shotgun (WGS) entry which is preliminary data.</text>
</comment>
<dbReference type="EMBL" id="JBHUKR010000004">
    <property type="protein sequence ID" value="MFD2415572.1"/>
    <property type="molecule type" value="Genomic_DNA"/>
</dbReference>
<feature type="transmembrane region" description="Helical" evidence="1">
    <location>
        <begin position="6"/>
        <end position="27"/>
    </location>
</feature>
<evidence type="ECO:0000256" key="1">
    <source>
        <dbReference type="SAM" id="Phobius"/>
    </source>
</evidence>
<accession>A0ABW5FML5</accession>
<keyword evidence="1" id="KW-1133">Transmembrane helix</keyword>
<keyword evidence="3" id="KW-1185">Reference proteome</keyword>
<evidence type="ECO:0000313" key="3">
    <source>
        <dbReference type="Proteomes" id="UP001597417"/>
    </source>
</evidence>
<name>A0ABW5FML5_9PSEU</name>
<keyword evidence="1" id="KW-0812">Transmembrane</keyword>
<reference evidence="3" key="1">
    <citation type="journal article" date="2019" name="Int. J. Syst. Evol. Microbiol.">
        <title>The Global Catalogue of Microorganisms (GCM) 10K type strain sequencing project: providing services to taxonomists for standard genome sequencing and annotation.</title>
        <authorList>
            <consortium name="The Broad Institute Genomics Platform"/>
            <consortium name="The Broad Institute Genome Sequencing Center for Infectious Disease"/>
            <person name="Wu L."/>
            <person name="Ma J."/>
        </authorList>
    </citation>
    <scope>NUCLEOTIDE SEQUENCE [LARGE SCALE GENOMIC DNA]</scope>
    <source>
        <strain evidence="3">CGMCC 4.7645</strain>
    </source>
</reference>
<sequence length="127" mass="14211">MRMNPWLQLSATLVVGVMTAGGALWGVRRNGQVGDRATEQREAQGRREEWSKRFYEVLAYVVDESPRKRTAGLNLMAALGDSELAGPDERRLMEALTDRVLKPLIRELNACDPNETVVEDNEGELPT</sequence>
<proteinExistence type="predicted"/>
<evidence type="ECO:0000313" key="2">
    <source>
        <dbReference type="EMBL" id="MFD2415572.1"/>
    </source>
</evidence>
<dbReference type="Proteomes" id="UP001597417">
    <property type="component" value="Unassembled WGS sequence"/>
</dbReference>
<gene>
    <name evidence="2" type="ORF">ACFSXZ_04440</name>
</gene>
<organism evidence="2 3">
    <name type="scientific">Amycolatopsis pigmentata</name>
    <dbReference type="NCBI Taxonomy" id="450801"/>
    <lineage>
        <taxon>Bacteria</taxon>
        <taxon>Bacillati</taxon>
        <taxon>Actinomycetota</taxon>
        <taxon>Actinomycetes</taxon>
        <taxon>Pseudonocardiales</taxon>
        <taxon>Pseudonocardiaceae</taxon>
        <taxon>Amycolatopsis</taxon>
    </lineage>
</organism>